<keyword evidence="2" id="KW-1185">Reference proteome</keyword>
<proteinExistence type="predicted"/>
<reference evidence="1 2" key="1">
    <citation type="journal article" date="2018" name="Front. Plant Sci.">
        <title>Red Clover (Trifolium pratense) and Zigzag Clover (T. medium) - A Picture of Genomic Similarities and Differences.</title>
        <authorList>
            <person name="Dluhosova J."/>
            <person name="Istvanek J."/>
            <person name="Nedelnik J."/>
            <person name="Repkova J."/>
        </authorList>
    </citation>
    <scope>NUCLEOTIDE SEQUENCE [LARGE SCALE GENOMIC DNA]</scope>
    <source>
        <strain evidence="2">cv. 10/8</strain>
        <tissue evidence="1">Leaf</tissue>
    </source>
</reference>
<evidence type="ECO:0000313" key="2">
    <source>
        <dbReference type="Proteomes" id="UP000265520"/>
    </source>
</evidence>
<dbReference type="EMBL" id="LXQA010763525">
    <property type="protein sequence ID" value="MCI69817.1"/>
    <property type="molecule type" value="Genomic_DNA"/>
</dbReference>
<name>A0A392UAF3_9FABA</name>
<dbReference type="Proteomes" id="UP000265520">
    <property type="component" value="Unassembled WGS sequence"/>
</dbReference>
<comment type="caution">
    <text evidence="1">The sequence shown here is derived from an EMBL/GenBank/DDBJ whole genome shotgun (WGS) entry which is preliminary data.</text>
</comment>
<feature type="non-terminal residue" evidence="1">
    <location>
        <position position="1"/>
    </location>
</feature>
<organism evidence="1 2">
    <name type="scientific">Trifolium medium</name>
    <dbReference type="NCBI Taxonomy" id="97028"/>
    <lineage>
        <taxon>Eukaryota</taxon>
        <taxon>Viridiplantae</taxon>
        <taxon>Streptophyta</taxon>
        <taxon>Embryophyta</taxon>
        <taxon>Tracheophyta</taxon>
        <taxon>Spermatophyta</taxon>
        <taxon>Magnoliopsida</taxon>
        <taxon>eudicotyledons</taxon>
        <taxon>Gunneridae</taxon>
        <taxon>Pentapetalae</taxon>
        <taxon>rosids</taxon>
        <taxon>fabids</taxon>
        <taxon>Fabales</taxon>
        <taxon>Fabaceae</taxon>
        <taxon>Papilionoideae</taxon>
        <taxon>50 kb inversion clade</taxon>
        <taxon>NPAAA clade</taxon>
        <taxon>Hologalegina</taxon>
        <taxon>IRL clade</taxon>
        <taxon>Trifolieae</taxon>
        <taxon>Trifolium</taxon>
    </lineage>
</organism>
<protein>
    <submittedName>
        <fullName evidence="1">Uncharacterized protein</fullName>
    </submittedName>
</protein>
<sequence>FHAQPDQFELHLFRRVANIKVDLGSGDPSYRIVTVKHRQLHHATFYAFLAASSASLIFPRFL</sequence>
<dbReference type="AlphaFoldDB" id="A0A392UAF3"/>
<accession>A0A392UAF3</accession>
<evidence type="ECO:0000313" key="1">
    <source>
        <dbReference type="EMBL" id="MCI69817.1"/>
    </source>
</evidence>